<organism evidence="2">
    <name type="scientific">uncultured Desulfovibrio sp</name>
    <dbReference type="NCBI Taxonomy" id="167968"/>
    <lineage>
        <taxon>Bacteria</taxon>
        <taxon>Pseudomonadati</taxon>
        <taxon>Thermodesulfobacteriota</taxon>
        <taxon>Desulfovibrionia</taxon>
        <taxon>Desulfovibrionales</taxon>
        <taxon>Desulfovibrionaceae</taxon>
        <taxon>Desulfovibrio</taxon>
        <taxon>environmental samples</taxon>
    </lineage>
</organism>
<proteinExistence type="predicted"/>
<evidence type="ECO:0000256" key="1">
    <source>
        <dbReference type="SAM" id="MobiDB-lite"/>
    </source>
</evidence>
<reference evidence="2" key="1">
    <citation type="submission" date="2016-04" db="EMBL/GenBank/DDBJ databases">
        <authorList>
            <person name="Evans L.H."/>
            <person name="Alamgir A."/>
            <person name="Owens N."/>
            <person name="Weber N.D."/>
            <person name="Virtaneva K."/>
            <person name="Barbian K."/>
            <person name="Babar A."/>
            <person name="Rosenke K."/>
        </authorList>
    </citation>
    <scope>NUCLEOTIDE SEQUENCE</scope>
    <source>
        <strain evidence="2">92-2</strain>
    </source>
</reference>
<protein>
    <submittedName>
        <fullName evidence="2">Uncharacterized protein</fullName>
    </submittedName>
</protein>
<accession>A0A212KI75</accession>
<name>A0A212KI75_9BACT</name>
<sequence length="64" mass="7207">MRLAPSGPINEHNLPPDQTCMAGRNQDDTNDRLSPWRGKPIMFFGGANYLCPEMKATSAHEEQY</sequence>
<dbReference type="AlphaFoldDB" id="A0A212KI75"/>
<feature type="region of interest" description="Disordered" evidence="1">
    <location>
        <begin position="1"/>
        <end position="36"/>
    </location>
</feature>
<gene>
    <name evidence="2" type="ORF">KM92DES2_20035</name>
</gene>
<evidence type="ECO:0000313" key="2">
    <source>
        <dbReference type="EMBL" id="SBW11341.1"/>
    </source>
</evidence>
<dbReference type="EMBL" id="FLUP01000002">
    <property type="protein sequence ID" value="SBW11341.1"/>
    <property type="molecule type" value="Genomic_DNA"/>
</dbReference>